<dbReference type="AlphaFoldDB" id="A0AAU7JYT0"/>
<organism evidence="9">
    <name type="scientific">Pedococcus sp. KACC 23699</name>
    <dbReference type="NCBI Taxonomy" id="3149228"/>
    <lineage>
        <taxon>Bacteria</taxon>
        <taxon>Bacillati</taxon>
        <taxon>Actinomycetota</taxon>
        <taxon>Actinomycetes</taxon>
        <taxon>Micrococcales</taxon>
        <taxon>Intrasporangiaceae</taxon>
        <taxon>Pedococcus</taxon>
    </lineage>
</organism>
<feature type="domain" description="Flagellar assembly protein FliH/Type III secretion system HrpE" evidence="8">
    <location>
        <begin position="118"/>
        <end position="210"/>
    </location>
</feature>
<dbReference type="PANTHER" id="PTHR34982">
    <property type="entry name" value="YOP PROTEINS TRANSLOCATION PROTEIN L"/>
    <property type="match status" value="1"/>
</dbReference>
<dbReference type="GO" id="GO:0044781">
    <property type="term" value="P:bacterial-type flagellum organization"/>
    <property type="evidence" value="ECO:0007669"/>
    <property type="project" value="UniProtKB-KW"/>
</dbReference>
<dbReference type="PANTHER" id="PTHR34982:SF1">
    <property type="entry name" value="FLAGELLAR ASSEMBLY PROTEIN FLIH"/>
    <property type="match status" value="1"/>
</dbReference>
<evidence type="ECO:0000256" key="3">
    <source>
        <dbReference type="ARBA" id="ARBA00022448"/>
    </source>
</evidence>
<reference evidence="9" key="1">
    <citation type="submission" date="2024-05" db="EMBL/GenBank/DDBJ databases">
        <authorList>
            <person name="Kim S."/>
            <person name="Heo J."/>
            <person name="Choi H."/>
            <person name="Choi Y."/>
            <person name="Kwon S.-W."/>
            <person name="Kim Y."/>
        </authorList>
    </citation>
    <scope>NUCLEOTIDE SEQUENCE</scope>
    <source>
        <strain evidence="9">KACC 23699</strain>
    </source>
</reference>
<dbReference type="InterPro" id="IPR018035">
    <property type="entry name" value="Flagellar_FliH/T3SS_HrpE"/>
</dbReference>
<comment type="function">
    <text evidence="1">Needed for flagellar regrowth and assembly.</text>
</comment>
<feature type="region of interest" description="Disordered" evidence="7">
    <location>
        <begin position="34"/>
        <end position="55"/>
    </location>
</feature>
<evidence type="ECO:0000256" key="4">
    <source>
        <dbReference type="ARBA" id="ARBA00022795"/>
    </source>
</evidence>
<keyword evidence="3" id="KW-0813">Transport</keyword>
<name>A0AAU7JYT0_9MICO</name>
<evidence type="ECO:0000256" key="5">
    <source>
        <dbReference type="ARBA" id="ARBA00022927"/>
    </source>
</evidence>
<evidence type="ECO:0000259" key="8">
    <source>
        <dbReference type="Pfam" id="PF02108"/>
    </source>
</evidence>
<protein>
    <submittedName>
        <fullName evidence="9">FliH/SctL family protein</fullName>
    </submittedName>
</protein>
<evidence type="ECO:0000256" key="6">
    <source>
        <dbReference type="ARBA" id="ARBA00023225"/>
    </source>
</evidence>
<dbReference type="Pfam" id="PF02108">
    <property type="entry name" value="FliH"/>
    <property type="match status" value="1"/>
</dbReference>
<keyword evidence="4" id="KW-1005">Bacterial flagellum biogenesis</keyword>
<dbReference type="InterPro" id="IPR051472">
    <property type="entry name" value="T3SS_Stator/FliH"/>
</dbReference>
<dbReference type="GO" id="GO:0005829">
    <property type="term" value="C:cytosol"/>
    <property type="evidence" value="ECO:0007669"/>
    <property type="project" value="TreeGrafter"/>
</dbReference>
<evidence type="ECO:0000256" key="2">
    <source>
        <dbReference type="ARBA" id="ARBA00006602"/>
    </source>
</evidence>
<keyword evidence="6" id="KW-1006">Bacterial flagellum protein export</keyword>
<proteinExistence type="inferred from homology"/>
<evidence type="ECO:0000313" key="9">
    <source>
        <dbReference type="EMBL" id="XBO45586.1"/>
    </source>
</evidence>
<evidence type="ECO:0000256" key="7">
    <source>
        <dbReference type="SAM" id="MobiDB-lite"/>
    </source>
</evidence>
<sequence length="222" mass="23153">MTSSSDLRPSTVLLRNGATASARPAAFSSRQLTHASVLGSGAPSERARQYEEGREAGYEAGLAQAAREQAMWAERASARAEAERAERDREWEAALGALRTAVAGAAASATVTDVYAAAVPMAVEIAEALVGHHLRVDGCAARDAVERALTDVPRGSDVTIHIHPDDTALTPESVADLVPGCAVQVVPDPGVERGGCIVRIGDRTIDAQLGAALARVREVLAR</sequence>
<evidence type="ECO:0000256" key="1">
    <source>
        <dbReference type="ARBA" id="ARBA00003041"/>
    </source>
</evidence>
<comment type="similarity">
    <text evidence="2">Belongs to the FliH family.</text>
</comment>
<dbReference type="EMBL" id="CP157483">
    <property type="protein sequence ID" value="XBO45586.1"/>
    <property type="molecule type" value="Genomic_DNA"/>
</dbReference>
<feature type="compositionally biased region" description="Basic and acidic residues" evidence="7">
    <location>
        <begin position="45"/>
        <end position="55"/>
    </location>
</feature>
<keyword evidence="5" id="KW-0653">Protein transport</keyword>
<dbReference type="RefSeq" id="WP_406833088.1">
    <property type="nucleotide sequence ID" value="NZ_CP157483.1"/>
</dbReference>
<gene>
    <name evidence="9" type="ORF">ABEG17_09720</name>
</gene>
<accession>A0AAU7JYT0</accession>
<dbReference type="GO" id="GO:0015031">
    <property type="term" value="P:protein transport"/>
    <property type="evidence" value="ECO:0007669"/>
    <property type="project" value="UniProtKB-KW"/>
</dbReference>